<dbReference type="Proteomes" id="UP000266673">
    <property type="component" value="Unassembled WGS sequence"/>
</dbReference>
<sequence length="653" mass="73512">MNNLFKVRIFIYLVLILTISGTFTVAIPLRKRDQPDGCANIRASVDASLSGNTTLNIKYEDVKNCYTSFPFDLQRATEVIESLKGIYETFYVFNDQAREPTVKGFDYRPINLSAELEALLKKSYTTDFEFFSDVSQIYVDLKDGHTAFTPSCYSAFFFFQEIWLYSTVDCKGKQVIKILQDDVDPSNNQCEVITIDGTPALKEITNFAKNKVKNSRDLGVRFNMALSSLAFSGGTFTINPSFVSSSLFSRRITLPESDSITYELKCNNSQTKTVVRPWIIINNSFNTLNFTDSKSYFESICLVQNTQNTQQPNVPQSQNSEVPVTLSTKTINVEFPNVEQVGNLDNFTIFYKFNNTGVNTGVVMIPTFLPSTYALDQNKFHTDLVAAFNNFSASGVKKVVLDFTNNGGGFIPLSQFFNEIFLRQKNFTFPRDIKINDVMSFLIKEADKEGQGSNTISFSPNQEQSIVTGQPFQNADEFIGNNEFKRGGANVKFTNLFVDILDDSPINGWKSPWTNKDIIILTNGACVSSCAQTVQYLSEQAKIATVSVGGFYKKKLSYSSFPGGNVVTINPFYSQINNITSNTTDSPPQIPKNFANDISMFSFTATYSETYSLKFPDMINEFMFRPADHRLFYDDESIINPSKLWLEAVKFIS</sequence>
<keyword evidence="1" id="KW-0472">Membrane</keyword>
<dbReference type="SUPFAM" id="SSF52096">
    <property type="entry name" value="ClpP/crotonase"/>
    <property type="match status" value="1"/>
</dbReference>
<dbReference type="Gene3D" id="3.90.226.10">
    <property type="entry name" value="2-enoyl-CoA Hydratase, Chain A, domain 1"/>
    <property type="match status" value="1"/>
</dbReference>
<comment type="caution">
    <text evidence="2">The sequence shown here is derived from an EMBL/GenBank/DDBJ whole genome shotgun (WGS) entry which is preliminary data.</text>
</comment>
<name>A0A397VDT2_9GLOM</name>
<evidence type="ECO:0000256" key="1">
    <source>
        <dbReference type="SAM" id="Phobius"/>
    </source>
</evidence>
<keyword evidence="3" id="KW-1185">Reference proteome</keyword>
<dbReference type="InterPro" id="IPR029045">
    <property type="entry name" value="ClpP/crotonase-like_dom_sf"/>
</dbReference>
<organism evidence="2 3">
    <name type="scientific">Gigaspora rosea</name>
    <dbReference type="NCBI Taxonomy" id="44941"/>
    <lineage>
        <taxon>Eukaryota</taxon>
        <taxon>Fungi</taxon>
        <taxon>Fungi incertae sedis</taxon>
        <taxon>Mucoromycota</taxon>
        <taxon>Glomeromycotina</taxon>
        <taxon>Glomeromycetes</taxon>
        <taxon>Diversisporales</taxon>
        <taxon>Gigasporaceae</taxon>
        <taxon>Gigaspora</taxon>
    </lineage>
</organism>
<evidence type="ECO:0000313" key="2">
    <source>
        <dbReference type="EMBL" id="RIB19928.1"/>
    </source>
</evidence>
<proteinExistence type="predicted"/>
<gene>
    <name evidence="2" type="ORF">C2G38_2180513</name>
</gene>
<evidence type="ECO:0000313" key="3">
    <source>
        <dbReference type="Proteomes" id="UP000266673"/>
    </source>
</evidence>
<reference evidence="2 3" key="1">
    <citation type="submission" date="2018-06" db="EMBL/GenBank/DDBJ databases">
        <title>Comparative genomics reveals the genomic features of Rhizophagus irregularis, R. cerebriforme, R. diaphanum and Gigaspora rosea, and their symbiotic lifestyle signature.</title>
        <authorList>
            <person name="Morin E."/>
            <person name="San Clemente H."/>
            <person name="Chen E.C.H."/>
            <person name="De La Providencia I."/>
            <person name="Hainaut M."/>
            <person name="Kuo A."/>
            <person name="Kohler A."/>
            <person name="Murat C."/>
            <person name="Tang N."/>
            <person name="Roy S."/>
            <person name="Loubradou J."/>
            <person name="Henrissat B."/>
            <person name="Grigoriev I.V."/>
            <person name="Corradi N."/>
            <person name="Roux C."/>
            <person name="Martin F.M."/>
        </authorList>
    </citation>
    <scope>NUCLEOTIDE SEQUENCE [LARGE SCALE GENOMIC DNA]</scope>
    <source>
        <strain evidence="2 3">DAOM 194757</strain>
    </source>
</reference>
<dbReference type="STRING" id="44941.A0A397VDT2"/>
<dbReference type="OrthoDB" id="27214at2759"/>
<keyword evidence="1" id="KW-0812">Transmembrane</keyword>
<dbReference type="PANTHER" id="PTHR37049:SF4">
    <property type="entry name" value="RHODANESE DOMAIN-CONTAINING PROTEIN"/>
    <property type="match status" value="1"/>
</dbReference>
<keyword evidence="1" id="KW-1133">Transmembrane helix</keyword>
<dbReference type="InterPro" id="IPR052766">
    <property type="entry name" value="S41A_metabolite_peptidase"/>
</dbReference>
<accession>A0A397VDT2</accession>
<protein>
    <submittedName>
        <fullName evidence="2">Uncharacterized protein</fullName>
    </submittedName>
</protein>
<dbReference type="PANTHER" id="PTHR37049">
    <property type="entry name" value="PEPTIDASE S41 FAMILY PROTEIN"/>
    <property type="match status" value="1"/>
</dbReference>
<feature type="transmembrane region" description="Helical" evidence="1">
    <location>
        <begin position="9"/>
        <end position="29"/>
    </location>
</feature>
<dbReference type="EMBL" id="QKWP01000444">
    <property type="protein sequence ID" value="RIB19928.1"/>
    <property type="molecule type" value="Genomic_DNA"/>
</dbReference>
<dbReference type="AlphaFoldDB" id="A0A397VDT2"/>